<evidence type="ECO:0000256" key="1">
    <source>
        <dbReference type="ARBA" id="ARBA00004843"/>
    </source>
</evidence>
<evidence type="ECO:0000313" key="12">
    <source>
        <dbReference type="EMBL" id="KAL3803383.1"/>
    </source>
</evidence>
<evidence type="ECO:0000256" key="4">
    <source>
        <dbReference type="ARBA" id="ARBA00023002"/>
    </source>
</evidence>
<proteinExistence type="inferred from homology"/>
<evidence type="ECO:0000256" key="9">
    <source>
        <dbReference type="RuleBase" id="RU000496"/>
    </source>
</evidence>
<dbReference type="PIRSF" id="PIRSF000102">
    <property type="entry name" value="Lac_mal_DH"/>
    <property type="match status" value="1"/>
</dbReference>
<dbReference type="SUPFAM" id="SSF56327">
    <property type="entry name" value="LDH C-terminal domain-like"/>
    <property type="match status" value="1"/>
</dbReference>
<dbReference type="PANTHER" id="PTHR43128:SF16">
    <property type="entry name" value="L-LACTATE DEHYDROGENASE"/>
    <property type="match status" value="1"/>
</dbReference>
<evidence type="ECO:0000256" key="8">
    <source>
        <dbReference type="PIRSR" id="PIRSR000102-3"/>
    </source>
</evidence>
<dbReference type="InterPro" id="IPR011304">
    <property type="entry name" value="L-lactate_DH"/>
</dbReference>
<organism evidence="12 13">
    <name type="scientific">Cyclotella cryptica</name>
    <dbReference type="NCBI Taxonomy" id="29204"/>
    <lineage>
        <taxon>Eukaryota</taxon>
        <taxon>Sar</taxon>
        <taxon>Stramenopiles</taxon>
        <taxon>Ochrophyta</taxon>
        <taxon>Bacillariophyta</taxon>
        <taxon>Coscinodiscophyceae</taxon>
        <taxon>Thalassiosirophycidae</taxon>
        <taxon>Stephanodiscales</taxon>
        <taxon>Stephanodiscaceae</taxon>
        <taxon>Cyclotella</taxon>
    </lineage>
</organism>
<evidence type="ECO:0000259" key="11">
    <source>
        <dbReference type="Pfam" id="PF02866"/>
    </source>
</evidence>
<feature type="domain" description="Lactate/malate dehydrogenase N-terminal" evidence="10">
    <location>
        <begin position="54"/>
        <end position="196"/>
    </location>
</feature>
<reference evidence="12 13" key="1">
    <citation type="journal article" date="2020" name="G3 (Bethesda)">
        <title>Improved Reference Genome for Cyclotella cryptica CCMP332, a Model for Cell Wall Morphogenesis, Salinity Adaptation, and Lipid Production in Diatoms (Bacillariophyta).</title>
        <authorList>
            <person name="Roberts W.R."/>
            <person name="Downey K.M."/>
            <person name="Ruck E.C."/>
            <person name="Traller J.C."/>
            <person name="Alverson A.J."/>
        </authorList>
    </citation>
    <scope>NUCLEOTIDE SEQUENCE [LARGE SCALE GENOMIC DNA]</scope>
    <source>
        <strain evidence="12 13">CCMP332</strain>
    </source>
</reference>
<dbReference type="Gene3D" id="3.90.110.10">
    <property type="entry name" value="Lactate dehydrogenase/glycoside hydrolase, family 4, C-terminal"/>
    <property type="match status" value="1"/>
</dbReference>
<evidence type="ECO:0000256" key="5">
    <source>
        <dbReference type="ARBA" id="ARBA00023027"/>
    </source>
</evidence>
<name>A0ABD3QT87_9STRA</name>
<dbReference type="Pfam" id="PF00056">
    <property type="entry name" value="Ldh_1_N"/>
    <property type="match status" value="1"/>
</dbReference>
<dbReference type="InterPro" id="IPR001236">
    <property type="entry name" value="Lactate/malate_DH_N"/>
</dbReference>
<keyword evidence="5 8" id="KW-0520">NAD</keyword>
<dbReference type="SUPFAM" id="SSF51735">
    <property type="entry name" value="NAD(P)-binding Rossmann-fold domains"/>
    <property type="match status" value="1"/>
</dbReference>
<feature type="active site" description="Proton acceptor" evidence="7">
    <location>
        <position position="229"/>
    </location>
</feature>
<dbReference type="Gene3D" id="3.40.50.720">
    <property type="entry name" value="NAD(P)-binding Rossmann-like Domain"/>
    <property type="match status" value="1"/>
</dbReference>
<feature type="binding site" evidence="8">
    <location>
        <begin position="170"/>
        <end position="172"/>
    </location>
    <ligand>
        <name>NAD(+)</name>
        <dbReference type="ChEBI" id="CHEBI:57540"/>
    </ligand>
</feature>
<feature type="domain" description="Lactate/malate dehydrogenase C-terminal" evidence="11">
    <location>
        <begin position="199"/>
        <end position="357"/>
    </location>
</feature>
<dbReference type="InterPro" id="IPR022383">
    <property type="entry name" value="Lactate/malate_DH_C"/>
</dbReference>
<evidence type="ECO:0000256" key="3">
    <source>
        <dbReference type="ARBA" id="ARBA00012967"/>
    </source>
</evidence>
<protein>
    <recommendedName>
        <fullName evidence="3 9">L-lactate dehydrogenase</fullName>
        <ecNumber evidence="3 9">1.1.1.27</ecNumber>
    </recommendedName>
</protein>
<dbReference type="InterPro" id="IPR001557">
    <property type="entry name" value="L-lactate/malate_DH"/>
</dbReference>
<comment type="caution">
    <text evidence="12">The sequence shown here is derived from an EMBL/GenBank/DDBJ whole genome shotgun (WGS) entry which is preliminary data.</text>
</comment>
<accession>A0ABD3QT87</accession>
<sequence>MNVLLKCVVRYVVSFELDFKGWRERNTVNTVPYTSSIPQLPRDTHPLGNFNSKKITVVGMGQVGLGCIASILNQDICGTLAMIDIAPAAKKLEGEAKDFQQGGGFHQTATILASSSYDVSEKSDLVIITAGVPQKPGESRLSLVERNAKIMGAIMPEVLRYSPKATIMIVSNPCDIMTALACKLAGPDFPQGKIFGTGTILDSSRLQCLIAQSMDLDPRNVHGYIIGEHGDSSVPVWSSVRIGALPLLAPGQPVDDTLKAIHKAVIDSAYDVINLKGYTNWAIGMSVAYLAKAVLNDNRTISPVSTCVRGLYGIEEDVFLAVPCSIGSQGVQRVAILPLTPEEEATLQKSAKGLWEVQKPIWEQLDSQN</sequence>
<dbReference type="InterPro" id="IPR015955">
    <property type="entry name" value="Lactate_DH/Glyco_Ohase_4_C"/>
</dbReference>
<evidence type="ECO:0000256" key="2">
    <source>
        <dbReference type="ARBA" id="ARBA00006054"/>
    </source>
</evidence>
<dbReference type="PANTHER" id="PTHR43128">
    <property type="entry name" value="L-2-HYDROXYCARBOXYLATE DEHYDROGENASE (NAD(P)(+))"/>
    <property type="match status" value="1"/>
</dbReference>
<keyword evidence="13" id="KW-1185">Reference proteome</keyword>
<dbReference type="InterPro" id="IPR018177">
    <property type="entry name" value="L-lactate_DH_AS"/>
</dbReference>
<comment type="catalytic activity">
    <reaction evidence="6 9">
        <text>(S)-lactate + NAD(+) = pyruvate + NADH + H(+)</text>
        <dbReference type="Rhea" id="RHEA:23444"/>
        <dbReference type="ChEBI" id="CHEBI:15361"/>
        <dbReference type="ChEBI" id="CHEBI:15378"/>
        <dbReference type="ChEBI" id="CHEBI:16651"/>
        <dbReference type="ChEBI" id="CHEBI:57540"/>
        <dbReference type="ChEBI" id="CHEBI:57945"/>
        <dbReference type="EC" id="1.1.1.27"/>
    </reaction>
</comment>
<comment type="pathway">
    <text evidence="1 9">Fermentation; pyruvate fermentation to lactate; (S)-lactate from pyruvate: step 1/1.</text>
</comment>
<comment type="similarity">
    <text evidence="2">Belongs to the LDH/MDH superfamily. LDH family.</text>
</comment>
<dbReference type="PRINTS" id="PR00086">
    <property type="entry name" value="LLDHDRGNASE"/>
</dbReference>
<dbReference type="EC" id="1.1.1.27" evidence="3 9"/>
<keyword evidence="4 9" id="KW-0560">Oxidoreductase</keyword>
<evidence type="ECO:0000256" key="6">
    <source>
        <dbReference type="ARBA" id="ARBA00049258"/>
    </source>
</evidence>
<dbReference type="PROSITE" id="PS00064">
    <property type="entry name" value="L_LDH"/>
    <property type="match status" value="1"/>
</dbReference>
<evidence type="ECO:0000313" key="13">
    <source>
        <dbReference type="Proteomes" id="UP001516023"/>
    </source>
</evidence>
<dbReference type="Proteomes" id="UP001516023">
    <property type="component" value="Unassembled WGS sequence"/>
</dbReference>
<evidence type="ECO:0000256" key="7">
    <source>
        <dbReference type="PIRSR" id="PIRSR000102-1"/>
    </source>
</evidence>
<dbReference type="EMBL" id="JABMIG020000014">
    <property type="protein sequence ID" value="KAL3803383.1"/>
    <property type="molecule type" value="Genomic_DNA"/>
</dbReference>
<dbReference type="GO" id="GO:0004459">
    <property type="term" value="F:L-lactate dehydrogenase (NAD+) activity"/>
    <property type="evidence" value="ECO:0007669"/>
    <property type="project" value="UniProtKB-EC"/>
</dbReference>
<dbReference type="AlphaFoldDB" id="A0ABD3QT87"/>
<feature type="binding site" evidence="8">
    <location>
        <position position="84"/>
    </location>
    <ligand>
        <name>NAD(+)</name>
        <dbReference type="ChEBI" id="CHEBI:57540"/>
    </ligand>
</feature>
<dbReference type="Pfam" id="PF02866">
    <property type="entry name" value="Ldh_1_C"/>
    <property type="match status" value="1"/>
</dbReference>
<dbReference type="InterPro" id="IPR036291">
    <property type="entry name" value="NAD(P)-bd_dom_sf"/>
</dbReference>
<evidence type="ECO:0000259" key="10">
    <source>
        <dbReference type="Pfam" id="PF00056"/>
    </source>
</evidence>
<dbReference type="NCBIfam" id="TIGR01771">
    <property type="entry name" value="L-LDH-NAD"/>
    <property type="match status" value="1"/>
</dbReference>
<feature type="binding site" evidence="8">
    <location>
        <begin position="59"/>
        <end position="64"/>
    </location>
    <ligand>
        <name>NAD(+)</name>
        <dbReference type="ChEBI" id="CHEBI:57540"/>
    </ligand>
</feature>
<gene>
    <name evidence="12" type="ORF">HJC23_009347</name>
</gene>
<feature type="binding site" evidence="8">
    <location>
        <position position="147"/>
    </location>
    <ligand>
        <name>NAD(+)</name>
        <dbReference type="ChEBI" id="CHEBI:57540"/>
    </ligand>
</feature>